<gene>
    <name evidence="1" type="ORF">ELUCI_v1c03760</name>
</gene>
<dbReference type="AlphaFoldDB" id="A0A2S5RG30"/>
<accession>A0A2S5RG30</accession>
<dbReference type="EMBL" id="PHNE01000001">
    <property type="protein sequence ID" value="PPE06085.1"/>
    <property type="molecule type" value="Genomic_DNA"/>
</dbReference>
<evidence type="ECO:0000313" key="2">
    <source>
        <dbReference type="Proteomes" id="UP000237865"/>
    </source>
</evidence>
<dbReference type="RefSeq" id="WP_028127083.1">
    <property type="nucleotide sequence ID" value="NZ_PHNE01000001.1"/>
</dbReference>
<dbReference type="Proteomes" id="UP000237865">
    <property type="component" value="Unassembled WGS sequence"/>
</dbReference>
<evidence type="ECO:0000313" key="1">
    <source>
        <dbReference type="EMBL" id="PPE06085.1"/>
    </source>
</evidence>
<reference evidence="1 2" key="1">
    <citation type="submission" date="2017-11" db="EMBL/GenBank/DDBJ databases">
        <title>Genome sequence of Entomoplasma lucivorax PIPN-2 (ATCC 49196).</title>
        <authorList>
            <person name="Lo W.-S."/>
            <person name="Gasparich G.E."/>
            <person name="Kuo C.-H."/>
        </authorList>
    </citation>
    <scope>NUCLEOTIDE SEQUENCE [LARGE SCALE GENOMIC DNA]</scope>
    <source>
        <strain evidence="1 2">PIPN-2</strain>
    </source>
</reference>
<organism evidence="1 2">
    <name type="scientific">Williamsoniiplasma lucivorax</name>
    <dbReference type="NCBI Taxonomy" id="209274"/>
    <lineage>
        <taxon>Bacteria</taxon>
        <taxon>Bacillati</taxon>
        <taxon>Mycoplasmatota</taxon>
        <taxon>Mollicutes</taxon>
        <taxon>Entomoplasmatales</taxon>
        <taxon>Williamsoniiplasma</taxon>
    </lineage>
</organism>
<proteinExistence type="predicted"/>
<keyword evidence="2" id="KW-1185">Reference proteome</keyword>
<protein>
    <submittedName>
        <fullName evidence="1">Uncharacterized protein</fullName>
    </submittedName>
</protein>
<comment type="caution">
    <text evidence="1">The sequence shown here is derived from an EMBL/GenBank/DDBJ whole genome shotgun (WGS) entry which is preliminary data.</text>
</comment>
<name>A0A2S5RG30_9MOLU</name>
<sequence length="383" mass="44967">MENKLNFIPDTLVQIDTLNEQQKLFFVEFKIEKDFKLCKLANDYLKFKYYTQNAKANISFVYITLKQQKIDNLKLPFININGNNVDFIDKKLDVDKINKDANIFVFSPMWNDGEPNPSPKINFKTLILSQKITNEIEKQNLNLENDSFALNDYLKYISKFKFGKEVIFANVIKKSFNKINELHISLLNFINNNELGIPLPEETYLTIKEFADDNVLNIENFITEFAEHLDNSIVKKSMDNTINRAEYNVTYKRSLWIILIMEKLSRDLELGISFLQGNILKSKELKDATILIYKLDSNYKNSTPNFNKLALGVVHYIRNLYLSVGYLEDGEYVFKNEYISYNSNTKIKKYFESIFKELKILNKNEKIQIDDYVLGLRLLKTIL</sequence>